<accession>A0A2R6W9E3</accession>
<name>A0A2R6W9E3_MARPO</name>
<sequence>MAASPPSAERNVTGVPTRVRRSSKFQSPISCSRILAQRSTPLPTSEAQHTITKRGDGRHFHLECERDKRRRPRSVKYENPKLLQPEGPEERPVRKKRANDTQPGRRTSLPPSDYRTKCARRLSSANPRATRLLITLKNDIEREKTRLGKTQSPPKLPSLAAACVPASCPSRPASSPAAPTFSCVPRRIPTTTTTTKADSSEMSRFESPRPGPGRRRTSRFSPSPPLPAAAPAPAPLLCALSSPSPSPQARSPARSCPASLVLAGRYIRSNVLPRFPPTVSSAKARYRTPSTPFNAFVPSPSRKLVLRAAFDLFRFAHWSRMGGGKRKHMAPSILSFFTFTRLALDDELRVGLESGRAREEGSKNWIE</sequence>
<protein>
    <submittedName>
        <fullName evidence="2">Uncharacterized protein</fullName>
    </submittedName>
</protein>
<feature type="compositionally biased region" description="Basic and acidic residues" evidence="1">
    <location>
        <begin position="198"/>
        <end position="207"/>
    </location>
</feature>
<feature type="compositionally biased region" description="Low complexity" evidence="1">
    <location>
        <begin position="170"/>
        <end position="183"/>
    </location>
</feature>
<dbReference type="Gramene" id="Mp5g02780.1">
    <property type="protein sequence ID" value="Mp5g02780.1.cds"/>
    <property type="gene ID" value="Mp5g02780"/>
</dbReference>
<evidence type="ECO:0000313" key="2">
    <source>
        <dbReference type="EMBL" id="PTQ30473.1"/>
    </source>
</evidence>
<proteinExistence type="predicted"/>
<dbReference type="Proteomes" id="UP000244005">
    <property type="component" value="Unassembled WGS sequence"/>
</dbReference>
<organism evidence="2 3">
    <name type="scientific">Marchantia polymorpha</name>
    <name type="common">Common liverwort</name>
    <name type="synonym">Marchantia aquatica</name>
    <dbReference type="NCBI Taxonomy" id="3197"/>
    <lineage>
        <taxon>Eukaryota</taxon>
        <taxon>Viridiplantae</taxon>
        <taxon>Streptophyta</taxon>
        <taxon>Embryophyta</taxon>
        <taxon>Marchantiophyta</taxon>
        <taxon>Marchantiopsida</taxon>
        <taxon>Marchantiidae</taxon>
        <taxon>Marchantiales</taxon>
        <taxon>Marchantiaceae</taxon>
        <taxon>Marchantia</taxon>
    </lineage>
</organism>
<feature type="region of interest" description="Disordered" evidence="1">
    <location>
        <begin position="170"/>
        <end position="229"/>
    </location>
</feature>
<dbReference type="AlphaFoldDB" id="A0A2R6W9E3"/>
<feature type="compositionally biased region" description="Polar residues" evidence="1">
    <location>
        <begin position="37"/>
        <end position="50"/>
    </location>
</feature>
<keyword evidence="3" id="KW-1185">Reference proteome</keyword>
<evidence type="ECO:0000313" key="3">
    <source>
        <dbReference type="Proteomes" id="UP000244005"/>
    </source>
</evidence>
<reference evidence="3" key="1">
    <citation type="journal article" date="2017" name="Cell">
        <title>Insights into land plant evolution garnered from the Marchantia polymorpha genome.</title>
        <authorList>
            <person name="Bowman J.L."/>
            <person name="Kohchi T."/>
            <person name="Yamato K.T."/>
            <person name="Jenkins J."/>
            <person name="Shu S."/>
            <person name="Ishizaki K."/>
            <person name="Yamaoka S."/>
            <person name="Nishihama R."/>
            <person name="Nakamura Y."/>
            <person name="Berger F."/>
            <person name="Adam C."/>
            <person name="Aki S.S."/>
            <person name="Althoff F."/>
            <person name="Araki T."/>
            <person name="Arteaga-Vazquez M.A."/>
            <person name="Balasubrmanian S."/>
            <person name="Barry K."/>
            <person name="Bauer D."/>
            <person name="Boehm C.R."/>
            <person name="Briginshaw L."/>
            <person name="Caballero-Perez J."/>
            <person name="Catarino B."/>
            <person name="Chen F."/>
            <person name="Chiyoda S."/>
            <person name="Chovatia M."/>
            <person name="Davies K.M."/>
            <person name="Delmans M."/>
            <person name="Demura T."/>
            <person name="Dierschke T."/>
            <person name="Dolan L."/>
            <person name="Dorantes-Acosta A.E."/>
            <person name="Eklund D.M."/>
            <person name="Florent S.N."/>
            <person name="Flores-Sandoval E."/>
            <person name="Fujiyama A."/>
            <person name="Fukuzawa H."/>
            <person name="Galik B."/>
            <person name="Grimanelli D."/>
            <person name="Grimwood J."/>
            <person name="Grossniklaus U."/>
            <person name="Hamada T."/>
            <person name="Haseloff J."/>
            <person name="Hetherington A.J."/>
            <person name="Higo A."/>
            <person name="Hirakawa Y."/>
            <person name="Hundley H.N."/>
            <person name="Ikeda Y."/>
            <person name="Inoue K."/>
            <person name="Inoue S.I."/>
            <person name="Ishida S."/>
            <person name="Jia Q."/>
            <person name="Kakita M."/>
            <person name="Kanazawa T."/>
            <person name="Kawai Y."/>
            <person name="Kawashima T."/>
            <person name="Kennedy M."/>
            <person name="Kinose K."/>
            <person name="Kinoshita T."/>
            <person name="Kohara Y."/>
            <person name="Koide E."/>
            <person name="Komatsu K."/>
            <person name="Kopischke S."/>
            <person name="Kubo M."/>
            <person name="Kyozuka J."/>
            <person name="Lagercrantz U."/>
            <person name="Lin S.S."/>
            <person name="Lindquist E."/>
            <person name="Lipzen A.M."/>
            <person name="Lu C.W."/>
            <person name="De Luna E."/>
            <person name="Martienssen R.A."/>
            <person name="Minamino N."/>
            <person name="Mizutani M."/>
            <person name="Mizutani M."/>
            <person name="Mochizuki N."/>
            <person name="Monte I."/>
            <person name="Mosher R."/>
            <person name="Nagasaki H."/>
            <person name="Nakagami H."/>
            <person name="Naramoto S."/>
            <person name="Nishitani K."/>
            <person name="Ohtani M."/>
            <person name="Okamoto T."/>
            <person name="Okumura M."/>
            <person name="Phillips J."/>
            <person name="Pollak B."/>
            <person name="Reinders A."/>
            <person name="Rovekamp M."/>
            <person name="Sano R."/>
            <person name="Sawa S."/>
            <person name="Schmid M.W."/>
            <person name="Shirakawa M."/>
            <person name="Solano R."/>
            <person name="Spunde A."/>
            <person name="Suetsugu N."/>
            <person name="Sugano S."/>
            <person name="Sugiyama A."/>
            <person name="Sun R."/>
            <person name="Suzuki Y."/>
            <person name="Takenaka M."/>
            <person name="Takezawa D."/>
            <person name="Tomogane H."/>
            <person name="Tsuzuki M."/>
            <person name="Ueda T."/>
            <person name="Umeda M."/>
            <person name="Ward J.M."/>
            <person name="Watanabe Y."/>
            <person name="Yazaki K."/>
            <person name="Yokoyama R."/>
            <person name="Yoshitake Y."/>
            <person name="Yotsui I."/>
            <person name="Zachgo S."/>
            <person name="Schmutz J."/>
        </authorList>
    </citation>
    <scope>NUCLEOTIDE SEQUENCE [LARGE SCALE GENOMIC DNA]</scope>
    <source>
        <strain evidence="3">Tak-1</strain>
    </source>
</reference>
<evidence type="ECO:0000256" key="1">
    <source>
        <dbReference type="SAM" id="MobiDB-lite"/>
    </source>
</evidence>
<feature type="compositionally biased region" description="Basic and acidic residues" evidence="1">
    <location>
        <begin position="53"/>
        <end position="67"/>
    </location>
</feature>
<dbReference type="EMBL" id="KZ772796">
    <property type="protein sequence ID" value="PTQ30473.1"/>
    <property type="molecule type" value="Genomic_DNA"/>
</dbReference>
<gene>
    <name evidence="2" type="ORF">MARPO_0124s0045</name>
</gene>
<feature type="region of interest" description="Disordered" evidence="1">
    <location>
        <begin position="1"/>
        <end position="114"/>
    </location>
</feature>